<evidence type="ECO:0000256" key="1">
    <source>
        <dbReference type="ARBA" id="ARBA00006407"/>
    </source>
</evidence>
<dbReference type="RefSeq" id="WP_150000473.1">
    <property type="nucleotide sequence ID" value="NZ_BKCL01000005.1"/>
</dbReference>
<dbReference type="InterPro" id="IPR007129">
    <property type="entry name" value="Ubiqinol_cyt_c_chaperone_CPB3"/>
</dbReference>
<dbReference type="PANTHER" id="PTHR12184:SF1">
    <property type="entry name" value="UBIQUINOL-CYTOCHROME-C REDUCTASE COMPLEX ASSEMBLY FACTOR 1"/>
    <property type="match status" value="1"/>
</dbReference>
<feature type="domain" description="Ubiquinol-cytochrome c chaperone" evidence="3">
    <location>
        <begin position="40"/>
        <end position="179"/>
    </location>
</feature>
<dbReference type="EMBL" id="BKCL01000005">
    <property type="protein sequence ID" value="GEQ98108.1"/>
    <property type="molecule type" value="Genomic_DNA"/>
</dbReference>
<comment type="similarity">
    <text evidence="1">Belongs to the CBP3 family.</text>
</comment>
<gene>
    <name evidence="4" type="ORF">JCM17844_17450</name>
</gene>
<proteinExistence type="inferred from homology"/>
<dbReference type="PANTHER" id="PTHR12184">
    <property type="entry name" value="UBIQUINOL-CYTOCHROME C REDUCTASE COMPLEX ASSEMBLY FACTOR 1 FAMILY MEMBER"/>
    <property type="match status" value="1"/>
</dbReference>
<evidence type="ECO:0000313" key="4">
    <source>
        <dbReference type="EMBL" id="GEQ98108.1"/>
    </source>
</evidence>
<evidence type="ECO:0000259" key="3">
    <source>
        <dbReference type="Pfam" id="PF03981"/>
    </source>
</evidence>
<dbReference type="AlphaFoldDB" id="A0A5A7MSW7"/>
<name>A0A5A7MSW7_9PROT</name>
<dbReference type="Proteomes" id="UP000322084">
    <property type="component" value="Unassembled WGS sequence"/>
</dbReference>
<organism evidence="4 5">
    <name type="scientific">Iodidimonas gelatinilytica</name>
    <dbReference type="NCBI Taxonomy" id="1236966"/>
    <lineage>
        <taxon>Bacteria</taxon>
        <taxon>Pseudomonadati</taxon>
        <taxon>Pseudomonadota</taxon>
        <taxon>Alphaproteobacteria</taxon>
        <taxon>Iodidimonadales</taxon>
        <taxon>Iodidimonadaceae</taxon>
        <taxon>Iodidimonas</taxon>
    </lineage>
</organism>
<evidence type="ECO:0000313" key="5">
    <source>
        <dbReference type="Proteomes" id="UP000322084"/>
    </source>
</evidence>
<reference evidence="4 5" key="1">
    <citation type="submission" date="2019-09" db="EMBL/GenBank/DDBJ databases">
        <title>NBRP : Genome information of microbial organism related human and environment.</title>
        <authorList>
            <person name="Hattori M."/>
            <person name="Oshima K."/>
            <person name="Inaba H."/>
            <person name="Suda W."/>
            <person name="Sakamoto M."/>
            <person name="Iino T."/>
            <person name="Kitahara M."/>
            <person name="Oshida Y."/>
            <person name="Iida T."/>
            <person name="Kudo T."/>
            <person name="Itoh T."/>
            <person name="Ohkuma M."/>
        </authorList>
    </citation>
    <scope>NUCLEOTIDE SEQUENCE [LARGE SCALE GENOMIC DNA]</scope>
    <source>
        <strain evidence="4 5">Hi-2</strain>
    </source>
</reference>
<protein>
    <submittedName>
        <fullName evidence="4">Ubiquinol-cytochrome c chaperone</fullName>
    </submittedName>
</protein>
<evidence type="ECO:0000256" key="2">
    <source>
        <dbReference type="ARBA" id="ARBA00006436"/>
    </source>
</evidence>
<comment type="similarity">
    <text evidence="2">Belongs to the UPF0174 family.</text>
</comment>
<dbReference type="InterPro" id="IPR021150">
    <property type="entry name" value="Ubiq_cyt_c_chap"/>
</dbReference>
<accession>A0A5A7MSW7</accession>
<dbReference type="Pfam" id="PF03981">
    <property type="entry name" value="Ubiq_cyt_C_chap"/>
    <property type="match status" value="1"/>
</dbReference>
<sequence length="189" mass="20800">MSTLIKFLKNLFSPSAGREGAITLYSHAVAQARRAEFYTDLAVPDTLDGRFDMVVLHVYLLLDRLNASEDLCTDVQMVLQEALFADLDRTLREIGVGDLAVGRHVKEMAAAYFGRLKAYDAALESHDDAPLIEALGRNVWRGTPPEGDAPARLAHYIRKQSAHLEGLSDEDLCAGTIAFLDPIKEIVTS</sequence>
<comment type="caution">
    <text evidence="4">The sequence shown here is derived from an EMBL/GenBank/DDBJ whole genome shotgun (WGS) entry which is preliminary data.</text>
</comment>